<gene>
    <name evidence="1" type="ORF">GCM10023175_04210</name>
</gene>
<evidence type="ECO:0000313" key="2">
    <source>
        <dbReference type="Proteomes" id="UP001501598"/>
    </source>
</evidence>
<name>A0ABP8REG4_9PSEU</name>
<sequence length="77" mass="8527">MNTSGWIGALLDKAGAPLLQLEEDGIFPSKLRLSSEVYDSLVRLRYRELEHGNPLVLLGTQVVEDASLSRDDFALEP</sequence>
<evidence type="ECO:0000313" key="1">
    <source>
        <dbReference type="EMBL" id="GAA4536836.1"/>
    </source>
</evidence>
<organism evidence="1 2">
    <name type="scientific">Pseudonocardia xishanensis</name>
    <dbReference type="NCBI Taxonomy" id="630995"/>
    <lineage>
        <taxon>Bacteria</taxon>
        <taxon>Bacillati</taxon>
        <taxon>Actinomycetota</taxon>
        <taxon>Actinomycetes</taxon>
        <taxon>Pseudonocardiales</taxon>
        <taxon>Pseudonocardiaceae</taxon>
        <taxon>Pseudonocardia</taxon>
    </lineage>
</organism>
<dbReference type="RefSeq" id="WP_345412097.1">
    <property type="nucleotide sequence ID" value="NZ_BAABGT010000007.1"/>
</dbReference>
<proteinExistence type="predicted"/>
<reference evidence="2" key="1">
    <citation type="journal article" date="2019" name="Int. J. Syst. Evol. Microbiol.">
        <title>The Global Catalogue of Microorganisms (GCM) 10K type strain sequencing project: providing services to taxonomists for standard genome sequencing and annotation.</title>
        <authorList>
            <consortium name="The Broad Institute Genomics Platform"/>
            <consortium name="The Broad Institute Genome Sequencing Center for Infectious Disease"/>
            <person name="Wu L."/>
            <person name="Ma J."/>
        </authorList>
    </citation>
    <scope>NUCLEOTIDE SEQUENCE [LARGE SCALE GENOMIC DNA]</scope>
    <source>
        <strain evidence="2">JCM 17906</strain>
    </source>
</reference>
<dbReference type="Proteomes" id="UP001501598">
    <property type="component" value="Unassembled WGS sequence"/>
</dbReference>
<protein>
    <submittedName>
        <fullName evidence="1">Uncharacterized protein</fullName>
    </submittedName>
</protein>
<dbReference type="EMBL" id="BAABGT010000007">
    <property type="protein sequence ID" value="GAA4536836.1"/>
    <property type="molecule type" value="Genomic_DNA"/>
</dbReference>
<keyword evidence="2" id="KW-1185">Reference proteome</keyword>
<comment type="caution">
    <text evidence="1">The sequence shown here is derived from an EMBL/GenBank/DDBJ whole genome shotgun (WGS) entry which is preliminary data.</text>
</comment>
<accession>A0ABP8REG4</accession>